<dbReference type="Gene3D" id="3.40.50.150">
    <property type="entry name" value="Vaccinia Virus protein VP39"/>
    <property type="match status" value="1"/>
</dbReference>
<keyword evidence="5" id="KW-1185">Reference proteome</keyword>
<keyword evidence="1" id="KW-0489">Methyltransferase</keyword>
<dbReference type="RefSeq" id="WP_134198664.1">
    <property type="nucleotide sequence ID" value="NZ_SOQZ01000001.1"/>
</dbReference>
<evidence type="ECO:0000256" key="2">
    <source>
        <dbReference type="ARBA" id="ARBA00022679"/>
    </source>
</evidence>
<dbReference type="PANTHER" id="PTHR10509">
    <property type="entry name" value="O-METHYLTRANSFERASE-RELATED"/>
    <property type="match status" value="1"/>
</dbReference>
<evidence type="ECO:0000313" key="4">
    <source>
        <dbReference type="EMBL" id="TDY14071.1"/>
    </source>
</evidence>
<keyword evidence="2" id="KW-0808">Transferase</keyword>
<comment type="caution">
    <text evidence="4">The sequence shown here is derived from an EMBL/GenBank/DDBJ whole genome shotgun (WGS) entry which is preliminary data.</text>
</comment>
<dbReference type="SUPFAM" id="SSF53335">
    <property type="entry name" value="S-adenosyl-L-methionine-dependent methyltransferases"/>
    <property type="match status" value="1"/>
</dbReference>
<dbReference type="InterPro" id="IPR050362">
    <property type="entry name" value="Cation-dep_OMT"/>
</dbReference>
<dbReference type="Proteomes" id="UP000294930">
    <property type="component" value="Unassembled WGS sequence"/>
</dbReference>
<evidence type="ECO:0000313" key="5">
    <source>
        <dbReference type="Proteomes" id="UP000294930"/>
    </source>
</evidence>
<name>A0ABY2G9E0_9FLAO</name>
<dbReference type="Pfam" id="PF01596">
    <property type="entry name" value="Methyltransf_3"/>
    <property type="match status" value="1"/>
</dbReference>
<dbReference type="CDD" id="cd02440">
    <property type="entry name" value="AdoMet_MTases"/>
    <property type="match status" value="1"/>
</dbReference>
<dbReference type="InterPro" id="IPR002935">
    <property type="entry name" value="SAM_O-MeTrfase"/>
</dbReference>
<sequence length="215" mass="24439">MHFLPQQLDDYVVAHSENEPDLLQQLTRETYQKILQPRMLSGHYQGRVLSMISKLVNPKNILEIGTYTGYSALCLAEGIQSNGELDTIDINEELVDFQRKYFDKSQYGNQIHQHLGNALEIIPKLNKTFDLVFIDADKPNYVNYFHTIIDKLNVGGIILSDNVLWSGKVIEALKPDDASTKALLEYNALLKNDPRIETVLLPIRDGLTISRKLPS</sequence>
<dbReference type="InterPro" id="IPR029063">
    <property type="entry name" value="SAM-dependent_MTases_sf"/>
</dbReference>
<accession>A0ABY2G9E0</accession>
<evidence type="ECO:0000256" key="1">
    <source>
        <dbReference type="ARBA" id="ARBA00022603"/>
    </source>
</evidence>
<evidence type="ECO:0000256" key="3">
    <source>
        <dbReference type="ARBA" id="ARBA00022691"/>
    </source>
</evidence>
<keyword evidence="3" id="KW-0949">S-adenosyl-L-methionine</keyword>
<gene>
    <name evidence="4" type="ORF">A8975_0672</name>
</gene>
<proteinExistence type="predicted"/>
<organism evidence="4 5">
    <name type="scientific">Meridianimaribacter flavus</name>
    <dbReference type="NCBI Taxonomy" id="571115"/>
    <lineage>
        <taxon>Bacteria</taxon>
        <taxon>Pseudomonadati</taxon>
        <taxon>Bacteroidota</taxon>
        <taxon>Flavobacteriia</taxon>
        <taxon>Flavobacteriales</taxon>
        <taxon>Flavobacteriaceae</taxon>
        <taxon>Meridianimaribacter</taxon>
    </lineage>
</organism>
<reference evidence="4 5" key="1">
    <citation type="submission" date="2019-03" db="EMBL/GenBank/DDBJ databases">
        <title>Genomic Encyclopedia of Type Strains, Phase III (KMG-III): the genomes of soil and plant-associated and newly described type strains.</title>
        <authorList>
            <person name="Whitman W."/>
        </authorList>
    </citation>
    <scope>NUCLEOTIDE SEQUENCE [LARGE SCALE GENOMIC DNA]</scope>
    <source>
        <strain evidence="4 5">CGMCC 1.10957</strain>
    </source>
</reference>
<dbReference type="EMBL" id="SOQZ01000001">
    <property type="protein sequence ID" value="TDY14071.1"/>
    <property type="molecule type" value="Genomic_DNA"/>
</dbReference>
<dbReference type="PANTHER" id="PTHR10509:SF14">
    <property type="entry name" value="CAFFEOYL-COA O-METHYLTRANSFERASE 3-RELATED"/>
    <property type="match status" value="1"/>
</dbReference>
<dbReference type="PROSITE" id="PS51682">
    <property type="entry name" value="SAM_OMT_I"/>
    <property type="match status" value="1"/>
</dbReference>
<protein>
    <submittedName>
        <fullName evidence="4">O-methyltransferase YrrM</fullName>
    </submittedName>
</protein>